<dbReference type="InterPro" id="IPR002123">
    <property type="entry name" value="Plipid/glycerol_acylTrfase"/>
</dbReference>
<evidence type="ECO:0000313" key="5">
    <source>
        <dbReference type="EMBL" id="RNJ49776.1"/>
    </source>
</evidence>
<dbReference type="SUPFAM" id="SSF47336">
    <property type="entry name" value="ACP-like"/>
    <property type="match status" value="1"/>
</dbReference>
<evidence type="ECO:0000259" key="4">
    <source>
        <dbReference type="PROSITE" id="PS50075"/>
    </source>
</evidence>
<dbReference type="GO" id="GO:0006633">
    <property type="term" value="P:fatty acid biosynthetic process"/>
    <property type="evidence" value="ECO:0007669"/>
    <property type="project" value="TreeGrafter"/>
</dbReference>
<dbReference type="GO" id="GO:0016746">
    <property type="term" value="F:acyltransferase activity"/>
    <property type="evidence" value="ECO:0007669"/>
    <property type="project" value="UniProtKB-KW"/>
</dbReference>
<evidence type="ECO:0000256" key="3">
    <source>
        <dbReference type="SAM" id="Phobius"/>
    </source>
</evidence>
<dbReference type="Gene3D" id="3.40.50.12780">
    <property type="entry name" value="N-terminal domain of ligase-like"/>
    <property type="match status" value="1"/>
</dbReference>
<dbReference type="GO" id="GO:0016874">
    <property type="term" value="F:ligase activity"/>
    <property type="evidence" value="ECO:0007669"/>
    <property type="project" value="UniProtKB-KW"/>
</dbReference>
<name>A0A3M9XQ29_9HYPH</name>
<dbReference type="InterPro" id="IPR020845">
    <property type="entry name" value="AMP-binding_CS"/>
</dbReference>
<dbReference type="RefSeq" id="WP_123175742.1">
    <property type="nucleotide sequence ID" value="NZ_QWDD01000001.1"/>
</dbReference>
<feature type="domain" description="Carrier" evidence="4">
    <location>
        <begin position="21"/>
        <end position="98"/>
    </location>
</feature>
<dbReference type="Proteomes" id="UP000268623">
    <property type="component" value="Unassembled WGS sequence"/>
</dbReference>
<dbReference type="AlphaFoldDB" id="A0A3M9XQ29"/>
<dbReference type="PROSITE" id="PS50075">
    <property type="entry name" value="CARRIER"/>
    <property type="match status" value="1"/>
</dbReference>
<dbReference type="CDD" id="cd05931">
    <property type="entry name" value="FAAL"/>
    <property type="match status" value="1"/>
</dbReference>
<keyword evidence="5" id="KW-0808">Transferase</keyword>
<dbReference type="SUPFAM" id="SSF69593">
    <property type="entry name" value="Glycerol-3-phosphate (1)-acyltransferase"/>
    <property type="match status" value="1"/>
</dbReference>
<protein>
    <submittedName>
        <fullName evidence="5">Acyl-phosphate glycerol 3-phosphate acyltransferase</fullName>
    </submittedName>
</protein>
<reference evidence="5 6" key="1">
    <citation type="submission" date="2018-08" db="EMBL/GenBank/DDBJ databases">
        <title>Genome sequence of Methylocystis hirsuta CSC1, a methanotroph able to accumulate PHAs.</title>
        <authorList>
            <person name="Bordel S."/>
            <person name="Rodriguez E."/>
            <person name="Gancedo J."/>
            <person name="Munoz R."/>
        </authorList>
    </citation>
    <scope>NUCLEOTIDE SEQUENCE [LARGE SCALE GENOMIC DNA]</scope>
    <source>
        <strain evidence="5 6">CSC1</strain>
    </source>
</reference>
<dbReference type="PROSITE" id="PS00455">
    <property type="entry name" value="AMP_BINDING"/>
    <property type="match status" value="1"/>
</dbReference>
<dbReference type="InterPro" id="IPR009081">
    <property type="entry name" value="PP-bd_ACP"/>
</dbReference>
<dbReference type="GO" id="GO:0071766">
    <property type="term" value="P:Actinobacterium-type cell wall biogenesis"/>
    <property type="evidence" value="ECO:0007669"/>
    <property type="project" value="UniProtKB-ARBA"/>
</dbReference>
<keyword evidence="6" id="KW-1185">Reference proteome</keyword>
<evidence type="ECO:0000313" key="6">
    <source>
        <dbReference type="Proteomes" id="UP000268623"/>
    </source>
</evidence>
<dbReference type="SMART" id="SM00563">
    <property type="entry name" value="PlsC"/>
    <property type="match status" value="1"/>
</dbReference>
<keyword evidence="2" id="KW-0436">Ligase</keyword>
<evidence type="ECO:0000256" key="2">
    <source>
        <dbReference type="ARBA" id="ARBA00022598"/>
    </source>
</evidence>
<evidence type="ECO:0000256" key="1">
    <source>
        <dbReference type="ARBA" id="ARBA00006432"/>
    </source>
</evidence>
<proteinExistence type="inferred from homology"/>
<dbReference type="InterPro" id="IPR036736">
    <property type="entry name" value="ACP-like_sf"/>
</dbReference>
<dbReference type="PANTHER" id="PTHR22754:SF32">
    <property type="entry name" value="DISCO-INTERACTING PROTEIN 2"/>
    <property type="match status" value="1"/>
</dbReference>
<dbReference type="GO" id="GO:0005886">
    <property type="term" value="C:plasma membrane"/>
    <property type="evidence" value="ECO:0007669"/>
    <property type="project" value="TreeGrafter"/>
</dbReference>
<dbReference type="InterPro" id="IPR040097">
    <property type="entry name" value="FAAL/FAAC"/>
</dbReference>
<dbReference type="FunFam" id="3.40.50.12780:FF:000013">
    <property type="entry name" value="Long-chain-fatty-acid--AMP ligase FadD32"/>
    <property type="match status" value="1"/>
</dbReference>
<keyword evidence="3" id="KW-0812">Transmembrane</keyword>
<keyword evidence="3" id="KW-1133">Transmembrane helix</keyword>
<dbReference type="PANTHER" id="PTHR22754">
    <property type="entry name" value="DISCO-INTERACTING PROTEIN 2 DIP2 -RELATED"/>
    <property type="match status" value="1"/>
</dbReference>
<dbReference type="Pfam" id="PF00501">
    <property type="entry name" value="AMP-binding"/>
    <property type="match status" value="1"/>
</dbReference>
<feature type="transmembrane region" description="Helical" evidence="3">
    <location>
        <begin position="192"/>
        <end position="210"/>
    </location>
</feature>
<comment type="similarity">
    <text evidence="1">Belongs to the ATP-dependent AMP-binding enzyme family.</text>
</comment>
<comment type="caution">
    <text evidence="5">The sequence shown here is derived from an EMBL/GenBank/DDBJ whole genome shotgun (WGS) entry which is preliminary data.</text>
</comment>
<dbReference type="InterPro" id="IPR042099">
    <property type="entry name" value="ANL_N_sf"/>
</dbReference>
<dbReference type="InterPro" id="IPR000873">
    <property type="entry name" value="AMP-dep_synth/lig_dom"/>
</dbReference>
<gene>
    <name evidence="5" type="ORF">D1O30_09385</name>
</gene>
<dbReference type="Pfam" id="PF00550">
    <property type="entry name" value="PP-binding"/>
    <property type="match status" value="1"/>
</dbReference>
<organism evidence="5 6">
    <name type="scientific">Methylocystis hirsuta</name>
    <dbReference type="NCBI Taxonomy" id="369798"/>
    <lineage>
        <taxon>Bacteria</taxon>
        <taxon>Pseudomonadati</taxon>
        <taxon>Pseudomonadota</taxon>
        <taxon>Alphaproteobacteria</taxon>
        <taxon>Hyphomicrobiales</taxon>
        <taxon>Methylocystaceae</taxon>
        <taxon>Methylocystis</taxon>
    </lineage>
</organism>
<dbReference type="OrthoDB" id="9803968at2"/>
<dbReference type="GO" id="GO:0070566">
    <property type="term" value="F:adenylyltransferase activity"/>
    <property type="evidence" value="ECO:0007669"/>
    <property type="project" value="TreeGrafter"/>
</dbReference>
<sequence>MPEAKSDLERASMRPVEDAQEIVLEVVRGLVIELHPDMVESRLVQLDSDLDRDLALDSLTRAELLLRLNRKFKVQLPERLLGEVSRPRDLLNAVLAAGAAVAPAAPRPAPLLTLESVDEPLEAKTLVEALAQHAKRHGARENVLLWRAEGPPEPLTYHDLYHAARAAAGGLIERGVGSGDRIAIMLPTSRDFFVAFFAVLFCGAVPVPIYPPFRLSQIEDHLRRQAGILSNAEACALITNDEIRVVGRLLYGLVGALQHIVTIPELSSASPLPTPLPAPPDATALIQYTSGSTGDPKGVVLTHANLLANIRAMGAVLKASSADRVVSWLPLYHDMGLIGCWLGSLYYGAPALIMSPLSFLVDPARWLWAIDAHKATISAAPNFAYELCLKAIDDTKITNLDLSSLRAIMNGAEPVSPTSIARFVQRFSAYGFQHQMMTPVYGLAENAVGLAFPPLGRGPLIDRVDRKALDRDSVARVADASGEDVISLVACGRPLPHHEIRIVDDSSRELPERQEGRIQFRGPSATRGYFQNPEKTRALFDGDWLETGDRGYVAGGDVFVTGRIKDLIKRAGRNIYPQELEEAVGSLEGTRKGCVAVFPALDARAGTERLIVLAETRLTEDARRESLRKMIVEASQALLDLAPDEVVLVPPHTIPKTSSGKIRRSAARAMFESGRLRVKSESPQLQLVRIALSGAAPRLRKALANLATSAYNGYAWSVLAFIGVCVWPCVLATPKRSWRHRLVSAAARSFFRMIGCPLSVTRDAPLPPDNAILVANHSSYLDSAVLVAVCAGELSFIAKEELAHQRVAGPFLQRLGAIFVRRSDPAGGVADAREALKSARAGVRLVWFPEGTFSRMPGLLGFHIGAFSSAAQLGLPIVPITIRGTRSILRSDSWLFRRGPIAVHIGAPIAPEGDDFQAAIALRDAARQRILERCGEPDLGHERVALTG</sequence>
<dbReference type="SUPFAM" id="SSF56801">
    <property type="entry name" value="Acetyl-CoA synthetase-like"/>
    <property type="match status" value="1"/>
</dbReference>
<dbReference type="Gene3D" id="3.30.300.30">
    <property type="match status" value="1"/>
</dbReference>
<keyword evidence="5" id="KW-0012">Acyltransferase</keyword>
<dbReference type="Pfam" id="PF01553">
    <property type="entry name" value="Acyltransferase"/>
    <property type="match status" value="1"/>
</dbReference>
<accession>A0A3M9XQ29</accession>
<dbReference type="CDD" id="cd07989">
    <property type="entry name" value="LPLAT_AGPAT-like"/>
    <property type="match status" value="1"/>
</dbReference>
<keyword evidence="3" id="KW-0472">Membrane</keyword>
<dbReference type="EMBL" id="QWDD01000001">
    <property type="protein sequence ID" value="RNJ49776.1"/>
    <property type="molecule type" value="Genomic_DNA"/>
</dbReference>
<dbReference type="Gene3D" id="1.10.1200.10">
    <property type="entry name" value="ACP-like"/>
    <property type="match status" value="1"/>
</dbReference>
<dbReference type="InterPro" id="IPR045851">
    <property type="entry name" value="AMP-bd_C_sf"/>
</dbReference>